<feature type="transmembrane region" description="Helical" evidence="2">
    <location>
        <begin position="229"/>
        <end position="254"/>
    </location>
</feature>
<keyword evidence="4" id="KW-0406">Ion transport</keyword>
<evidence type="ECO:0000256" key="1">
    <source>
        <dbReference type="ARBA" id="ARBA00004651"/>
    </source>
</evidence>
<dbReference type="SUPFAM" id="SSF51735">
    <property type="entry name" value="NAD(P)-binding Rossmann-fold domains"/>
    <property type="match status" value="1"/>
</dbReference>
<keyword evidence="4" id="KW-0813">Transport</keyword>
<keyword evidence="4" id="KW-0614">Plasmid</keyword>
<dbReference type="InterPro" id="IPR003148">
    <property type="entry name" value="RCK_N"/>
</dbReference>
<dbReference type="GO" id="GO:0005886">
    <property type="term" value="C:plasma membrane"/>
    <property type="evidence" value="ECO:0007669"/>
    <property type="project" value="UniProtKB-SubCell"/>
</dbReference>
<dbReference type="Gene3D" id="3.40.50.720">
    <property type="entry name" value="NAD(P)-binding Rossmann-like Domain"/>
    <property type="match status" value="1"/>
</dbReference>
<dbReference type="PROSITE" id="PS51201">
    <property type="entry name" value="RCK_N"/>
    <property type="match status" value="1"/>
</dbReference>
<dbReference type="InterPro" id="IPR050721">
    <property type="entry name" value="Trk_Ktr_HKT_K-transport"/>
</dbReference>
<feature type="transmembrane region" description="Helical" evidence="2">
    <location>
        <begin position="197"/>
        <end position="217"/>
    </location>
</feature>
<evidence type="ECO:0000313" key="5">
    <source>
        <dbReference type="Proteomes" id="UP000197157"/>
    </source>
</evidence>
<dbReference type="AlphaFoldDB" id="A0A241PXK8"/>
<dbReference type="GO" id="GO:0006813">
    <property type="term" value="P:potassium ion transport"/>
    <property type="evidence" value="ECO:0007669"/>
    <property type="project" value="InterPro"/>
</dbReference>
<protein>
    <submittedName>
        <fullName evidence="4">Voltage-gated potassium channel TrkA</fullName>
    </submittedName>
</protein>
<feature type="transmembrane region" description="Helical" evidence="2">
    <location>
        <begin position="54"/>
        <end position="78"/>
    </location>
</feature>
<dbReference type="InterPro" id="IPR036291">
    <property type="entry name" value="NAD(P)-bd_dom_sf"/>
</dbReference>
<dbReference type="EMBL" id="CP022118">
    <property type="protein sequence ID" value="ASG19205.1"/>
    <property type="molecule type" value="Genomic_DNA"/>
</dbReference>
<feature type="domain" description="RCK N-terminal" evidence="3">
    <location>
        <begin position="272"/>
        <end position="387"/>
    </location>
</feature>
<feature type="transmembrane region" description="Helical" evidence="2">
    <location>
        <begin position="85"/>
        <end position="103"/>
    </location>
</feature>
<accession>A0A241PXK8</accession>
<name>A0A241PXK8_SALET</name>
<dbReference type="SUPFAM" id="SSF81324">
    <property type="entry name" value="Voltage-gated potassium channels"/>
    <property type="match status" value="1"/>
</dbReference>
<organism evidence="4 5">
    <name type="scientific">Salmonella enterica subsp. enterica serovar Macclesfield str. S-1643</name>
    <dbReference type="NCBI Taxonomy" id="1242107"/>
    <lineage>
        <taxon>Bacteria</taxon>
        <taxon>Pseudomonadati</taxon>
        <taxon>Pseudomonadota</taxon>
        <taxon>Gammaproteobacteria</taxon>
        <taxon>Enterobacterales</taxon>
        <taxon>Enterobacteriaceae</taxon>
        <taxon>Salmonella</taxon>
    </lineage>
</organism>
<reference evidence="4 5" key="1">
    <citation type="submission" date="2017-06" db="EMBL/GenBank/DDBJ databases">
        <title>Salmonella reference genomes for public health.</title>
        <authorList>
            <person name="Robertson J."/>
            <person name="Yoshida C."/>
            <person name="Gurnik S."/>
            <person name="Nash J."/>
        </authorList>
    </citation>
    <scope>NUCLEOTIDE SEQUENCE [LARGE SCALE GENOMIC DNA]</scope>
    <source>
        <strain evidence="4 5">S-1643</strain>
        <plasmid evidence="5">Plasmid unnamed1</plasmid>
    </source>
</reference>
<geneLocation type="plasmid" evidence="4">
    <name>unnamed1</name>
</geneLocation>
<keyword evidence="2" id="KW-1133">Transmembrane helix</keyword>
<feature type="transmembrane region" description="Helical" evidence="2">
    <location>
        <begin position="163"/>
        <end position="185"/>
    </location>
</feature>
<dbReference type="Gene3D" id="1.10.287.70">
    <property type="match status" value="1"/>
</dbReference>
<keyword evidence="4" id="KW-0407">Ion channel</keyword>
<keyword evidence="2" id="KW-0812">Transmembrane</keyword>
<evidence type="ECO:0000259" key="3">
    <source>
        <dbReference type="PROSITE" id="PS51201"/>
    </source>
</evidence>
<comment type="subcellular location">
    <subcellularLocation>
        <location evidence="1">Cell membrane</location>
        <topology evidence="1">Multi-pass membrane protein</topology>
    </subcellularLocation>
</comment>
<dbReference type="GO" id="GO:0034220">
    <property type="term" value="P:monoatomic ion transmembrane transport"/>
    <property type="evidence" value="ECO:0007669"/>
    <property type="project" value="UniProtKB-KW"/>
</dbReference>
<sequence length="432" mass="47730">MKKLLYHVYNFFKPSWCLALLVALEGYLFAEPVIFQSFHYIPDTVQTYQKWKDIFSVVNLLDIPRGLLGVALILMSVGLLLHARVAWAFTLLLLFVITILSLIKAPGQPVWQAQDLVHLLWHNLRQWQDISLNNLGNYCHNLTVYPVVLIILLIHYRESFDRASLAAGGLFALVSFSSLLIYAILGSLYLGDEFKPPIMDMITAFYFSVVSMSTVGFGDIVPSTPLSRLFTISVIVMGITVFATSISAIIGPVIGGNLKRMVQGRISHVMRKNHFIITGTSPLALSIYNGLKERNDAITVVVPAGVVHEYPQDADVVSGDPASAKTLIEAGAQRAKYILALHEEDAENVFIILAAKEVAGSTTRTISLVNASKHLQKIKQVHPDMVFSLQLLGSELLVRTLSDEAINNKLITQLFFGNISGAGDERSSDTVY</sequence>
<dbReference type="RefSeq" id="WP_088731580.1">
    <property type="nucleotide sequence ID" value="NZ_CP022118.1"/>
</dbReference>
<dbReference type="PANTHER" id="PTHR43833">
    <property type="entry name" value="POTASSIUM CHANNEL PROTEIN 2-RELATED-RELATED"/>
    <property type="match status" value="1"/>
</dbReference>
<keyword evidence="2" id="KW-0472">Membrane</keyword>
<feature type="transmembrane region" description="Helical" evidence="2">
    <location>
        <begin position="135"/>
        <end position="156"/>
    </location>
</feature>
<dbReference type="Pfam" id="PF02254">
    <property type="entry name" value="TrkA_N"/>
    <property type="match status" value="1"/>
</dbReference>
<dbReference type="Pfam" id="PF07885">
    <property type="entry name" value="Ion_trans_2"/>
    <property type="match status" value="1"/>
</dbReference>
<evidence type="ECO:0000256" key="2">
    <source>
        <dbReference type="SAM" id="Phobius"/>
    </source>
</evidence>
<dbReference type="PANTHER" id="PTHR43833:SF11">
    <property type="entry name" value="VOLTAGE-GATED POTASSIUM CHANNEL KCH"/>
    <property type="match status" value="1"/>
</dbReference>
<proteinExistence type="predicted"/>
<gene>
    <name evidence="4" type="ORF">LFZ25_25760</name>
</gene>
<dbReference type="Proteomes" id="UP000197157">
    <property type="component" value="Plasmid unnamed1"/>
</dbReference>
<evidence type="ECO:0000313" key="4">
    <source>
        <dbReference type="EMBL" id="ASG19205.1"/>
    </source>
</evidence>
<dbReference type="NCBIfam" id="NF007828">
    <property type="entry name" value="PRK10537.1"/>
    <property type="match status" value="1"/>
</dbReference>
<dbReference type="InterPro" id="IPR013099">
    <property type="entry name" value="K_chnl_dom"/>
</dbReference>